<organism evidence="2 3">
    <name type="scientific">Gossypium barbadense</name>
    <name type="common">Sea Island cotton</name>
    <name type="synonym">Hibiscus barbadensis</name>
    <dbReference type="NCBI Taxonomy" id="3634"/>
    <lineage>
        <taxon>Eukaryota</taxon>
        <taxon>Viridiplantae</taxon>
        <taxon>Streptophyta</taxon>
        <taxon>Embryophyta</taxon>
        <taxon>Tracheophyta</taxon>
        <taxon>Spermatophyta</taxon>
        <taxon>Magnoliopsida</taxon>
        <taxon>eudicotyledons</taxon>
        <taxon>Gunneridae</taxon>
        <taxon>Pentapetalae</taxon>
        <taxon>rosids</taxon>
        <taxon>malvids</taxon>
        <taxon>Malvales</taxon>
        <taxon>Malvaceae</taxon>
        <taxon>Malvoideae</taxon>
        <taxon>Gossypium</taxon>
    </lineage>
</organism>
<gene>
    <name evidence="2" type="ORF">GOBAR_AA21936</name>
</gene>
<dbReference type="PANTHER" id="PTHR31286:SF173">
    <property type="entry name" value="DUF4283 DOMAIN-CONTAINING PROTEIN"/>
    <property type="match status" value="1"/>
</dbReference>
<dbReference type="PANTHER" id="PTHR31286">
    <property type="entry name" value="GLYCINE-RICH CELL WALL STRUCTURAL PROTEIN 1.8-LIKE"/>
    <property type="match status" value="1"/>
</dbReference>
<sequence length="392" mass="43985">MVESGPSPILSWKDKLMGNKSRASDKLGLDNSGAGVDEDLEFLEGDIHISIINGIPAIDFSERIQQILFKEMEHTVVLKLLGRNIGYGALNNRISSLWNPSKPFHIMDIENEYFLAKFQSTDNYAKVLSQGPWLIYGQYLTVQPWTKEFNPYNHTQAWKILEEIGGTIGKVVRLDFNTDSRITGHFARIAVYVNLDKPLIAQVLVNVTVKDQKGYYSDRSRCKRRRRRCLRAMDGGRKEKVLVDLEDELNKEDTRKLVVFKNKLKVGENVAQQGFKTRGRTPVEPTFDIGAVRSTTLKAVMDPLSSSMNQPNDVSDPHYIESALQNNKPRSSFHFLNDSAFKVLTGAEVFKSSTNHSKSTPVTVSCFNPIFVGQEVSENGGPALSTKPVSSL</sequence>
<accession>A0A2P5X5X5</accession>
<dbReference type="InterPro" id="IPR040256">
    <property type="entry name" value="At4g02000-like"/>
</dbReference>
<proteinExistence type="predicted"/>
<dbReference type="AlphaFoldDB" id="A0A2P5X5X5"/>
<dbReference type="EMBL" id="KZ665603">
    <property type="protein sequence ID" value="PPR98740.1"/>
    <property type="molecule type" value="Genomic_DNA"/>
</dbReference>
<dbReference type="Pfam" id="PF14111">
    <property type="entry name" value="DUF4283"/>
    <property type="match status" value="1"/>
</dbReference>
<evidence type="ECO:0000313" key="3">
    <source>
        <dbReference type="Proteomes" id="UP000239757"/>
    </source>
</evidence>
<name>A0A2P5X5X5_GOSBA</name>
<feature type="domain" description="DUF4283" evidence="1">
    <location>
        <begin position="71"/>
        <end position="151"/>
    </location>
</feature>
<evidence type="ECO:0000313" key="2">
    <source>
        <dbReference type="EMBL" id="PPR98740.1"/>
    </source>
</evidence>
<dbReference type="InterPro" id="IPR025558">
    <property type="entry name" value="DUF4283"/>
</dbReference>
<protein>
    <recommendedName>
        <fullName evidence="1">DUF4283 domain-containing protein</fullName>
    </recommendedName>
</protein>
<dbReference type="Proteomes" id="UP000239757">
    <property type="component" value="Unassembled WGS sequence"/>
</dbReference>
<dbReference type="OrthoDB" id="10502579at2759"/>
<reference evidence="2 3" key="1">
    <citation type="submission" date="2015-01" db="EMBL/GenBank/DDBJ databases">
        <title>Genome of allotetraploid Gossypium barbadense reveals genomic plasticity and fiber elongation in cotton evolution.</title>
        <authorList>
            <person name="Chen X."/>
            <person name="Liu X."/>
            <person name="Zhao B."/>
            <person name="Zheng H."/>
            <person name="Hu Y."/>
            <person name="Lu G."/>
            <person name="Yang C."/>
            <person name="Chen J."/>
            <person name="Shan C."/>
            <person name="Zhang L."/>
            <person name="Zhou Y."/>
            <person name="Wang L."/>
            <person name="Guo W."/>
            <person name="Bai Y."/>
            <person name="Ruan J."/>
            <person name="Shangguan X."/>
            <person name="Mao Y."/>
            <person name="Jiang J."/>
            <person name="Zhu Y."/>
            <person name="Lei J."/>
            <person name="Kang H."/>
            <person name="Chen S."/>
            <person name="He X."/>
            <person name="Wang R."/>
            <person name="Wang Y."/>
            <person name="Chen J."/>
            <person name="Wang L."/>
            <person name="Yu S."/>
            <person name="Wang B."/>
            <person name="Wei J."/>
            <person name="Song S."/>
            <person name="Lu X."/>
            <person name="Gao Z."/>
            <person name="Gu W."/>
            <person name="Deng X."/>
            <person name="Ma D."/>
            <person name="Wang S."/>
            <person name="Liang W."/>
            <person name="Fang L."/>
            <person name="Cai C."/>
            <person name="Zhu X."/>
            <person name="Zhou B."/>
            <person name="Zhang Y."/>
            <person name="Chen Z."/>
            <person name="Xu S."/>
            <person name="Zhu R."/>
            <person name="Wang S."/>
            <person name="Zhang T."/>
            <person name="Zhao G."/>
        </authorList>
    </citation>
    <scope>NUCLEOTIDE SEQUENCE [LARGE SCALE GENOMIC DNA]</scope>
    <source>
        <strain evidence="3">cv. Xinhai21</strain>
        <tissue evidence="2">Leaf</tissue>
    </source>
</reference>
<evidence type="ECO:0000259" key="1">
    <source>
        <dbReference type="Pfam" id="PF14111"/>
    </source>
</evidence>